<dbReference type="InterPro" id="IPR010493">
    <property type="entry name" value="Ser_AcTrfase_N"/>
</dbReference>
<sequence length="181" mass="19793">MGIREDIQAIRDKDPAAKTNAEVFLTYPGLHAVAAHRLSHYFYKKKRYFFARCHSQLWRFITGIEIHPGAVLGRRIFIDHGMGVVIGETAIIEDDVTLFHGVTLGGTGTHTGKRHPTVKRGAFISAHAQILGPITIGVEAKIGAAAVVLKDVPDYATAVGVPARIVQNKDKGEKKTNYVNL</sequence>
<dbReference type="UniPathway" id="UPA00136">
    <property type="reaction ID" value="UER00199"/>
</dbReference>
<dbReference type="SUPFAM" id="SSF51161">
    <property type="entry name" value="Trimeric LpxA-like enzymes"/>
    <property type="match status" value="1"/>
</dbReference>
<organism evidence="15 16">
    <name type="scientific">Vagococcus vulneris</name>
    <dbReference type="NCBI Taxonomy" id="1977869"/>
    <lineage>
        <taxon>Bacteria</taxon>
        <taxon>Bacillati</taxon>
        <taxon>Bacillota</taxon>
        <taxon>Bacilli</taxon>
        <taxon>Lactobacillales</taxon>
        <taxon>Enterococcaceae</taxon>
        <taxon>Vagococcus</taxon>
    </lineage>
</organism>
<comment type="pathway">
    <text evidence="2">Amino-acid biosynthesis; L-cysteine biosynthesis; L-cysteine from L-serine: step 1/2.</text>
</comment>
<dbReference type="Gene3D" id="2.160.10.10">
    <property type="entry name" value="Hexapeptide repeat proteins"/>
    <property type="match status" value="1"/>
</dbReference>
<dbReference type="InterPro" id="IPR053376">
    <property type="entry name" value="Serine_acetyltransferase"/>
</dbReference>
<dbReference type="GO" id="GO:0005737">
    <property type="term" value="C:cytoplasm"/>
    <property type="evidence" value="ECO:0007669"/>
    <property type="project" value="UniProtKB-SubCell"/>
</dbReference>
<keyword evidence="9" id="KW-0677">Repeat</keyword>
<dbReference type="CDD" id="cd03354">
    <property type="entry name" value="LbH_SAT"/>
    <property type="match status" value="1"/>
</dbReference>
<evidence type="ECO:0000256" key="9">
    <source>
        <dbReference type="ARBA" id="ARBA00022737"/>
    </source>
</evidence>
<evidence type="ECO:0000256" key="1">
    <source>
        <dbReference type="ARBA" id="ARBA00004496"/>
    </source>
</evidence>
<dbReference type="Gene3D" id="1.10.3130.10">
    <property type="entry name" value="serine acetyltransferase, domain 1"/>
    <property type="match status" value="1"/>
</dbReference>
<evidence type="ECO:0000256" key="2">
    <source>
        <dbReference type="ARBA" id="ARBA00004876"/>
    </source>
</evidence>
<evidence type="ECO:0000256" key="13">
    <source>
        <dbReference type="PIRNR" id="PIRNR000441"/>
    </source>
</evidence>
<keyword evidence="8 13" id="KW-0808">Transferase</keyword>
<evidence type="ECO:0000256" key="3">
    <source>
        <dbReference type="ARBA" id="ARBA00007274"/>
    </source>
</evidence>
<dbReference type="InterPro" id="IPR011004">
    <property type="entry name" value="Trimer_LpxA-like_sf"/>
</dbReference>
<evidence type="ECO:0000256" key="5">
    <source>
        <dbReference type="ARBA" id="ARBA00018522"/>
    </source>
</evidence>
<comment type="subcellular location">
    <subcellularLocation>
        <location evidence="1">Cytoplasm</location>
    </subcellularLocation>
</comment>
<keyword evidence="7" id="KW-0028">Amino-acid biosynthesis</keyword>
<keyword evidence="16" id="KW-1185">Reference proteome</keyword>
<keyword evidence="11 13" id="KW-0012">Acyltransferase</keyword>
<evidence type="ECO:0000256" key="10">
    <source>
        <dbReference type="ARBA" id="ARBA00023192"/>
    </source>
</evidence>
<reference evidence="15 16" key="1">
    <citation type="submission" date="2017-05" db="EMBL/GenBank/DDBJ databases">
        <title>Vagococcus spp. assemblies.</title>
        <authorList>
            <person name="Gulvik C.A."/>
        </authorList>
    </citation>
    <scope>NUCLEOTIDE SEQUENCE [LARGE SCALE GENOMIC DNA]</scope>
    <source>
        <strain evidence="15 16">SS1995</strain>
    </source>
</reference>
<dbReference type="EC" id="2.3.1.30" evidence="4 13"/>
<dbReference type="RefSeq" id="WP_125983385.1">
    <property type="nucleotide sequence ID" value="NZ_NGJS01000003.1"/>
</dbReference>
<evidence type="ECO:0000256" key="12">
    <source>
        <dbReference type="ARBA" id="ARBA00049486"/>
    </source>
</evidence>
<dbReference type="NCBIfam" id="NF041874">
    <property type="entry name" value="EPS_EpsC"/>
    <property type="match status" value="1"/>
</dbReference>
<dbReference type="PIRSF" id="PIRSF000441">
    <property type="entry name" value="CysE"/>
    <property type="match status" value="1"/>
</dbReference>
<feature type="domain" description="Serine acetyltransferase N-terminal" evidence="14">
    <location>
        <begin position="3"/>
        <end position="34"/>
    </location>
</feature>
<accession>A0A430A0K8</accession>
<dbReference type="InterPro" id="IPR045304">
    <property type="entry name" value="LbH_SAT"/>
</dbReference>
<evidence type="ECO:0000313" key="15">
    <source>
        <dbReference type="EMBL" id="RST99854.1"/>
    </source>
</evidence>
<evidence type="ECO:0000259" key="14">
    <source>
        <dbReference type="Pfam" id="PF06426"/>
    </source>
</evidence>
<gene>
    <name evidence="15" type="ORF">CBF37_03785</name>
</gene>
<evidence type="ECO:0000256" key="4">
    <source>
        <dbReference type="ARBA" id="ARBA00013266"/>
    </source>
</evidence>
<proteinExistence type="inferred from homology"/>
<comment type="similarity">
    <text evidence="3 13">Belongs to the transferase hexapeptide repeat family.</text>
</comment>
<evidence type="ECO:0000313" key="16">
    <source>
        <dbReference type="Proteomes" id="UP000287857"/>
    </source>
</evidence>
<protein>
    <recommendedName>
        <fullName evidence="5 13">Serine acetyltransferase</fullName>
        <ecNumber evidence="4 13">2.3.1.30</ecNumber>
    </recommendedName>
</protein>
<keyword evidence="10" id="KW-0198">Cysteine biosynthesis</keyword>
<dbReference type="GO" id="GO:0006535">
    <property type="term" value="P:cysteine biosynthetic process from serine"/>
    <property type="evidence" value="ECO:0007669"/>
    <property type="project" value="InterPro"/>
</dbReference>
<evidence type="ECO:0000256" key="7">
    <source>
        <dbReference type="ARBA" id="ARBA00022605"/>
    </source>
</evidence>
<evidence type="ECO:0000256" key="6">
    <source>
        <dbReference type="ARBA" id="ARBA00022490"/>
    </source>
</evidence>
<dbReference type="Proteomes" id="UP000287857">
    <property type="component" value="Unassembled WGS sequence"/>
</dbReference>
<dbReference type="GO" id="GO:0009001">
    <property type="term" value="F:serine O-acetyltransferase activity"/>
    <property type="evidence" value="ECO:0007669"/>
    <property type="project" value="UniProtKB-EC"/>
</dbReference>
<dbReference type="InterPro" id="IPR005881">
    <property type="entry name" value="Ser_O-AcTrfase"/>
</dbReference>
<dbReference type="Pfam" id="PF06426">
    <property type="entry name" value="SATase_N"/>
    <property type="match status" value="1"/>
</dbReference>
<dbReference type="PANTHER" id="PTHR42811">
    <property type="entry name" value="SERINE ACETYLTRANSFERASE"/>
    <property type="match status" value="1"/>
</dbReference>
<dbReference type="AlphaFoldDB" id="A0A430A0K8"/>
<dbReference type="FunFam" id="1.10.3130.10:FF:000003">
    <property type="entry name" value="Serine acetyltransferase"/>
    <property type="match status" value="1"/>
</dbReference>
<evidence type="ECO:0000256" key="8">
    <source>
        <dbReference type="ARBA" id="ARBA00022679"/>
    </source>
</evidence>
<dbReference type="OrthoDB" id="9801456at2"/>
<dbReference type="InterPro" id="IPR042122">
    <property type="entry name" value="Ser_AcTrfase_N_sf"/>
</dbReference>
<evidence type="ECO:0000256" key="11">
    <source>
        <dbReference type="ARBA" id="ARBA00023315"/>
    </source>
</evidence>
<dbReference type="FunFam" id="2.160.10.10:FF:000007">
    <property type="entry name" value="Serine acetyltransferase"/>
    <property type="match status" value="1"/>
</dbReference>
<name>A0A430A0K8_9ENTE</name>
<dbReference type="EMBL" id="NGJS01000003">
    <property type="protein sequence ID" value="RST99854.1"/>
    <property type="molecule type" value="Genomic_DNA"/>
</dbReference>
<comment type="catalytic activity">
    <reaction evidence="12 13">
        <text>L-serine + acetyl-CoA = O-acetyl-L-serine + CoA</text>
        <dbReference type="Rhea" id="RHEA:24560"/>
        <dbReference type="ChEBI" id="CHEBI:33384"/>
        <dbReference type="ChEBI" id="CHEBI:57287"/>
        <dbReference type="ChEBI" id="CHEBI:57288"/>
        <dbReference type="ChEBI" id="CHEBI:58340"/>
        <dbReference type="EC" id="2.3.1.30"/>
    </reaction>
</comment>
<comment type="caution">
    <text evidence="15">The sequence shown here is derived from an EMBL/GenBank/DDBJ whole genome shotgun (WGS) entry which is preliminary data.</text>
</comment>
<dbReference type="NCBIfam" id="TIGR01172">
    <property type="entry name" value="cysE"/>
    <property type="match status" value="1"/>
</dbReference>
<keyword evidence="6" id="KW-0963">Cytoplasm</keyword>